<accession>A0A0F7V2S3</accession>
<evidence type="ECO:0000256" key="1">
    <source>
        <dbReference type="SAM" id="MobiDB-lite"/>
    </source>
</evidence>
<organism evidence="2">
    <name type="scientific">Toxoplasma gondii (strain ATCC 50861 / VEG)</name>
    <dbReference type="NCBI Taxonomy" id="432359"/>
    <lineage>
        <taxon>Eukaryota</taxon>
        <taxon>Sar</taxon>
        <taxon>Alveolata</taxon>
        <taxon>Apicomplexa</taxon>
        <taxon>Conoidasida</taxon>
        <taxon>Coccidia</taxon>
        <taxon>Eucoccidiorida</taxon>
        <taxon>Eimeriorina</taxon>
        <taxon>Sarcocystidae</taxon>
        <taxon>Toxoplasma</taxon>
    </lineage>
</organism>
<dbReference type="EMBL" id="LN714500">
    <property type="protein sequence ID" value="CEL76785.1"/>
    <property type="molecule type" value="Genomic_DNA"/>
</dbReference>
<feature type="region of interest" description="Disordered" evidence="1">
    <location>
        <begin position="1"/>
        <end position="32"/>
    </location>
</feature>
<protein>
    <submittedName>
        <fullName evidence="2">Uncharacterized protein</fullName>
    </submittedName>
</protein>
<proteinExistence type="predicted"/>
<dbReference type="AlphaFoldDB" id="A0A0F7V2S3"/>
<reference evidence="2" key="1">
    <citation type="journal article" date="2015" name="PLoS ONE">
        <title>Comprehensive Evaluation of Toxoplasma gondii VEG and Neospora caninum LIV Genomes with Tachyzoite Stage Transcriptome and Proteome Defines Novel Transcript Features.</title>
        <authorList>
            <person name="Ramaprasad A."/>
            <person name="Mourier T."/>
            <person name="Naeem R."/>
            <person name="Malas T.B."/>
            <person name="Moussa E."/>
            <person name="Panigrahi A."/>
            <person name="Vermont S.J."/>
            <person name="Otto T.D."/>
            <person name="Wastling J."/>
            <person name="Pain A."/>
        </authorList>
    </citation>
    <scope>NUCLEOTIDE SEQUENCE</scope>
    <source>
        <strain evidence="2">VEG</strain>
    </source>
</reference>
<sequence>MGTDELKAQGAEAASWESVNSEGEPDITAAGAEEDARSLIIRFAREVGRQEGAEEEYASRAAEFVDQFLSPTGLTQEVARMMMTARQAVGNDIEGIEGNRAATDSDFLDGDMGGLLSLLGDLEALIESKIACVALGKAFFKYVLVPLQLAGPVASMILDKKPLLLKAFALKALLLKPELLIQPDLLFRSGLLFKPGLLPGMGDLELKKLLLAAVLAPKVIAGLKPMFGASLGNIPLLLIEKLVTLDPGQLLMLLSSLSGGGLDGLLGAMGTDELKAQGAEAASWESVNSEGEPDITAAGAEEDARSLIIRFAREVGRQEGAEEEYASRAAEFVDQFLSPTGLTQEVARMMMTARQAVGNDIEGIEGNRAATDSDFLDGDMGGLLSLLGDLEALIESKIACVALGKAFFKYVLVPLQLAGPVASMILDKKPLLLKAFALKALLLKPELLIQPDLLFRSGLLFKPGLLPGMGDLELKKLLLAAVLAPKVIAGLKPMFGASLGNIPLLLIEKLVTLDPGQLLMLLSSLPGGGLDGLLGAMGTDELKAQGAEAASWESVNSEGEPDITAAGAEEDARSLIIRFAREVGRQEGAEEEYASRAAEFVDQFLSPTGLTQEVARMMMTARQAVGNDIEGIEGNRAATDSDFLDGDMGGLLSLLGDLEALIESKIACVALGKAFFKYVLVPLQLAGPVASMILDKKPLLLKAFALKALLLKPELLIQPDLLFRSGLLFKPGLLPGMGDLELKKLLLAAVLAPKVIAGLKPMFGASLGNIPLLLIEKLVTLDPGQLLMLLSSLSGGGLDGLLGAMGTDELKAQGAEAASWESVNSEGEPDITAAGAEEDARSLIIRFAREVGRQEGAEEEYASRAAEFVDQFLSPTGLTQEVARMMMTARQAVGNDIEGIEGNRAATDSDFLDGDMGGLLSLLGDLEALIESKIACVALGKAFFKYVLVPLQLAGPVASMILDKKPLLLKAFALKALLLKPELLIQPDLLFRSGLLFKPGLLPGMGDLELKKLVLDAVLVCILVDGVTMVGNSRGMSQFVRRVPGLTVFELLALLASDRRALGAIVSLCANSVGIQGSGPQQLLGTYEERLHALKSAAKNAGQHLSEEEAEARFQIVRFAGEVGSFRGAPEEYVRIASAFVDRFLAPAGLLNEVAQLIRQARKETAESDAVASNKTSFDQKLFVGGTIVS</sequence>
<evidence type="ECO:0000313" key="2">
    <source>
        <dbReference type="EMBL" id="CEL76785.1"/>
    </source>
</evidence>
<gene>
    <name evidence="2" type="ORF">BN1205_063230</name>
</gene>
<name>A0A0F7V2S3_TOXGV</name>